<gene>
    <name evidence="4" type="ORF">C7379_10149</name>
</gene>
<evidence type="ECO:0000259" key="3">
    <source>
        <dbReference type="Pfam" id="PF01522"/>
    </source>
</evidence>
<organism evidence="4 5">
    <name type="scientific">Hallella colorans</name>
    <dbReference type="NCBI Taxonomy" id="1703337"/>
    <lineage>
        <taxon>Bacteria</taxon>
        <taxon>Pseudomonadati</taxon>
        <taxon>Bacteroidota</taxon>
        <taxon>Bacteroidia</taxon>
        <taxon>Bacteroidales</taxon>
        <taxon>Prevotellaceae</taxon>
        <taxon>Hallella</taxon>
    </lineage>
</organism>
<evidence type="ECO:0000313" key="4">
    <source>
        <dbReference type="EMBL" id="PVX59281.1"/>
    </source>
</evidence>
<reference evidence="4 5" key="1">
    <citation type="submission" date="2018-05" db="EMBL/GenBank/DDBJ databases">
        <title>Genomic Encyclopedia of Type Strains, Phase IV (KMG-IV): sequencing the most valuable type-strain genomes for metagenomic binning, comparative biology and taxonomic classification.</title>
        <authorList>
            <person name="Goeker M."/>
        </authorList>
    </citation>
    <scope>NUCLEOTIDE SEQUENCE [LARGE SCALE GENOMIC DNA]</scope>
    <source>
        <strain evidence="4 5">DSM 100333</strain>
    </source>
</reference>
<dbReference type="RefSeq" id="WP_116615458.1">
    <property type="nucleotide sequence ID" value="NZ_CAMQYP010000096.1"/>
</dbReference>
<comment type="subcellular location">
    <subcellularLocation>
        <location evidence="1">Secreted</location>
    </subcellularLocation>
</comment>
<dbReference type="GO" id="GO:0005975">
    <property type="term" value="P:carbohydrate metabolic process"/>
    <property type="evidence" value="ECO:0007669"/>
    <property type="project" value="InterPro"/>
</dbReference>
<keyword evidence="2" id="KW-0732">Signal</keyword>
<dbReference type="GO" id="GO:0016810">
    <property type="term" value="F:hydrolase activity, acting on carbon-nitrogen (but not peptide) bonds"/>
    <property type="evidence" value="ECO:0007669"/>
    <property type="project" value="InterPro"/>
</dbReference>
<sequence length="265" mass="31066">MNRTTLINFSFDDGRIDNYEIAYPILKKYHLPATFNITTGFVRGEQSLTSLAPSKPMTVEMVYKLYQDDAMEIAGHGYYHKNTIEDITQGIEELKRDLNTEKLTKLGNGFASPGTGFRLDEYEIIKPKLDKLEIKYIRLSLRYLKYQGIKVFFRKISRIIKFPLLYRWAYQDTLMQSIDNGLIYSIPVLSSISAEMLFAIIEYAEKHHMACVLMFHSIVEDGHVRDNWDFERSKFEKICSYLSERQSKDKLKVTTSMDIYQRLKK</sequence>
<dbReference type="InterPro" id="IPR002509">
    <property type="entry name" value="NODB_dom"/>
</dbReference>
<proteinExistence type="predicted"/>
<protein>
    <submittedName>
        <fullName evidence="4">Polysaccharide deacetylase</fullName>
    </submittedName>
</protein>
<dbReference type="AlphaFoldDB" id="A0A2U0UNQ8"/>
<evidence type="ECO:0000256" key="1">
    <source>
        <dbReference type="ARBA" id="ARBA00004613"/>
    </source>
</evidence>
<comment type="caution">
    <text evidence="4">The sequence shown here is derived from an EMBL/GenBank/DDBJ whole genome shotgun (WGS) entry which is preliminary data.</text>
</comment>
<dbReference type="SUPFAM" id="SSF88713">
    <property type="entry name" value="Glycoside hydrolase/deacetylase"/>
    <property type="match status" value="1"/>
</dbReference>
<dbReference type="Pfam" id="PF01522">
    <property type="entry name" value="Polysacc_deac_1"/>
    <property type="match status" value="1"/>
</dbReference>
<evidence type="ECO:0000313" key="5">
    <source>
        <dbReference type="Proteomes" id="UP000245870"/>
    </source>
</evidence>
<dbReference type="PANTHER" id="PTHR34216">
    <property type="match status" value="1"/>
</dbReference>
<dbReference type="OrthoDB" id="1446101at2"/>
<dbReference type="Gene3D" id="3.20.20.370">
    <property type="entry name" value="Glycoside hydrolase/deacetylase"/>
    <property type="match status" value="1"/>
</dbReference>
<dbReference type="InterPro" id="IPR051398">
    <property type="entry name" value="Polysacch_Deacetylase"/>
</dbReference>
<accession>A0A2U0UNQ8</accession>
<dbReference type="PANTHER" id="PTHR34216:SF3">
    <property type="entry name" value="POLY-BETA-1,6-N-ACETYL-D-GLUCOSAMINE N-DEACETYLASE"/>
    <property type="match status" value="1"/>
</dbReference>
<dbReference type="InterPro" id="IPR011330">
    <property type="entry name" value="Glyco_hydro/deAcase_b/a-brl"/>
</dbReference>
<dbReference type="GO" id="GO:0005576">
    <property type="term" value="C:extracellular region"/>
    <property type="evidence" value="ECO:0007669"/>
    <property type="project" value="UniProtKB-SubCell"/>
</dbReference>
<feature type="domain" description="NodB homology" evidence="3">
    <location>
        <begin position="7"/>
        <end position="85"/>
    </location>
</feature>
<keyword evidence="5" id="KW-1185">Reference proteome</keyword>
<dbReference type="EMBL" id="QENY01000001">
    <property type="protein sequence ID" value="PVX59281.1"/>
    <property type="molecule type" value="Genomic_DNA"/>
</dbReference>
<evidence type="ECO:0000256" key="2">
    <source>
        <dbReference type="ARBA" id="ARBA00022729"/>
    </source>
</evidence>
<dbReference type="Proteomes" id="UP000245870">
    <property type="component" value="Unassembled WGS sequence"/>
</dbReference>
<name>A0A2U0UNQ8_9BACT</name>
<dbReference type="CDD" id="cd10918">
    <property type="entry name" value="CE4_NodB_like_5s_6s"/>
    <property type="match status" value="1"/>
</dbReference>